<proteinExistence type="predicted"/>
<dbReference type="EMBL" id="KP706802">
    <property type="protein sequence ID" value="AKD28123.1"/>
    <property type="molecule type" value="Genomic_DNA"/>
</dbReference>
<name>A0A0F6QAA6_9HYME</name>
<accession>A0A0F6QAA6</accession>
<protein>
    <submittedName>
        <fullName evidence="1">Uncharacterized protein</fullName>
    </submittedName>
</protein>
<sequence length="132" mass="15906">MRKRSTRTTLLRVSCFLINDSQSRTRYLLPFHININKLICIYVYLCMDFNHVDWKQNDSSHTGLSPKSRDLCHYVTKLWGYIYIFFTPTHRLYHLVSFVRYILLLLFSVYEPHQSTVESRQVRTHARISEMD</sequence>
<evidence type="ECO:0000313" key="1">
    <source>
        <dbReference type="EMBL" id="AKD28123.1"/>
    </source>
</evidence>
<dbReference type="AlphaFoldDB" id="A0A0F6QAA6"/>
<reference evidence="1" key="1">
    <citation type="journal article" date="2015" name="J. Virol.">
        <title>Genomic and Proteomic Analyses Indicate that Banchine and Campoplegine Polydnaviruses Have Similar, if Not Identical, Viral Ancestors.</title>
        <authorList>
            <person name="Beliveau C."/>
            <person name="Cohen A."/>
            <person name="Stewart D."/>
            <person name="Periquet G."/>
            <person name="Djoumad A."/>
            <person name="Kuhn L."/>
            <person name="Stoltz D."/>
            <person name="Volkoff A.-N."/>
            <person name="Herniou E."/>
            <person name="Drezen J.-M."/>
            <person name="Cusson M."/>
        </authorList>
    </citation>
    <scope>NUCLEOTIDE SEQUENCE</scope>
</reference>
<organism evidence="1">
    <name type="scientific">Glypta fumiferanae</name>
    <dbReference type="NCBI Taxonomy" id="389681"/>
    <lineage>
        <taxon>Eukaryota</taxon>
        <taxon>Metazoa</taxon>
        <taxon>Ecdysozoa</taxon>
        <taxon>Arthropoda</taxon>
        <taxon>Hexapoda</taxon>
        <taxon>Insecta</taxon>
        <taxon>Pterygota</taxon>
        <taxon>Neoptera</taxon>
        <taxon>Endopterygota</taxon>
        <taxon>Hymenoptera</taxon>
        <taxon>Apocrita</taxon>
        <taxon>Ichneumonoidea</taxon>
        <taxon>Ichneumonidae</taxon>
        <taxon>Banchinae</taxon>
        <taxon>Glypta</taxon>
    </lineage>
</organism>